<name>A0A813KWA2_POLGL</name>
<dbReference type="SUPFAM" id="SSF143503">
    <property type="entry name" value="PUG domain-like"/>
    <property type="match status" value="1"/>
</dbReference>
<dbReference type="Pfam" id="PF00188">
    <property type="entry name" value="CAP"/>
    <property type="match status" value="1"/>
</dbReference>
<comment type="caution">
    <text evidence="4">The sequence shown here is derived from an EMBL/GenBank/DDBJ whole genome shotgun (WGS) entry which is preliminary data.</text>
</comment>
<protein>
    <submittedName>
        <fullName evidence="4">Uncharacterized protein</fullName>
    </submittedName>
</protein>
<dbReference type="InterPro" id="IPR036339">
    <property type="entry name" value="PUB-like_dom_sf"/>
</dbReference>
<dbReference type="CDD" id="cd09212">
    <property type="entry name" value="PUB"/>
    <property type="match status" value="1"/>
</dbReference>
<dbReference type="InterPro" id="IPR018997">
    <property type="entry name" value="PUB_domain"/>
</dbReference>
<evidence type="ECO:0000259" key="2">
    <source>
        <dbReference type="Pfam" id="PF00188"/>
    </source>
</evidence>
<dbReference type="SUPFAM" id="SSF55797">
    <property type="entry name" value="PR-1-like"/>
    <property type="match status" value="1"/>
</dbReference>
<evidence type="ECO:0000313" key="4">
    <source>
        <dbReference type="EMBL" id="CAE8711982.1"/>
    </source>
</evidence>
<feature type="region of interest" description="Disordered" evidence="1">
    <location>
        <begin position="281"/>
        <end position="357"/>
    </location>
</feature>
<organism evidence="4 5">
    <name type="scientific">Polarella glacialis</name>
    <name type="common">Dinoflagellate</name>
    <dbReference type="NCBI Taxonomy" id="89957"/>
    <lineage>
        <taxon>Eukaryota</taxon>
        <taxon>Sar</taxon>
        <taxon>Alveolata</taxon>
        <taxon>Dinophyceae</taxon>
        <taxon>Suessiales</taxon>
        <taxon>Suessiaceae</taxon>
        <taxon>Polarella</taxon>
    </lineage>
</organism>
<feature type="domain" description="SCP" evidence="2">
    <location>
        <begin position="418"/>
        <end position="531"/>
    </location>
</feature>
<dbReference type="Gene3D" id="1.20.58.2190">
    <property type="match status" value="1"/>
</dbReference>
<sequence>MPLVKASALTAPTMRNFDLRTELKETADRRKRPADRQHGDLEKGGVASISARLAEMFPGLPGDTVQAVVSELFRADSGCSRQQLADKSLATLLEIANSTGQPQAVTSFEPPSPGSPSPSPRFEEDQEQREEPCVMLTGFTWCVLRTTARVLVGCICKDGQSQEAACYQLLDTQLAELLALPESELRTCVYTLNSVLARIAEAPKEEKFRRLRRSNARFTAEVGRHEPAVALLLHAGFHEDSPDGEAVLVFNQDPKSPAFARIQQALQAAAESLLLPDSAEAQAPKSAAVPRRVPAASSLDPERELRRQRVAALTEQRLQDPRGFREDTARRRRAANRVVGGAVQQRPPTAEGSAQPARRAQHFTLSDVDRLRVQEEISNTPNYAEEYRQTNQATPAGNYSLLVARSYDPELLARQALDGTNRYRASQGLVPLRWHDGIARIARIHAKQMASGQATFSHDGFDARVRAYPVAHRSAAENLALNSGVSDVAGAAVEGWIKSPGHERNLRGAFNLCGIGVARSSNGTFYLTQLFANAF</sequence>
<evidence type="ECO:0000259" key="3">
    <source>
        <dbReference type="Pfam" id="PF09409"/>
    </source>
</evidence>
<feature type="region of interest" description="Disordered" evidence="1">
    <location>
        <begin position="24"/>
        <end position="43"/>
    </location>
</feature>
<gene>
    <name evidence="4" type="ORF">PGLA2088_LOCUS36766</name>
</gene>
<dbReference type="Pfam" id="PF09409">
    <property type="entry name" value="PUB"/>
    <property type="match status" value="1"/>
</dbReference>
<feature type="region of interest" description="Disordered" evidence="1">
    <location>
        <begin position="100"/>
        <end position="129"/>
    </location>
</feature>
<dbReference type="PANTHER" id="PTHR31157">
    <property type="entry name" value="SCP DOMAIN-CONTAINING PROTEIN"/>
    <property type="match status" value="1"/>
</dbReference>
<dbReference type="InterPro" id="IPR035940">
    <property type="entry name" value="CAP_sf"/>
</dbReference>
<accession>A0A813KWA2</accession>
<dbReference type="EMBL" id="CAJNNW010032256">
    <property type="protein sequence ID" value="CAE8711982.1"/>
    <property type="molecule type" value="Genomic_DNA"/>
</dbReference>
<feature type="domain" description="PUB" evidence="3">
    <location>
        <begin position="184"/>
        <end position="253"/>
    </location>
</feature>
<evidence type="ECO:0000313" key="5">
    <source>
        <dbReference type="Proteomes" id="UP000626109"/>
    </source>
</evidence>
<evidence type="ECO:0000256" key="1">
    <source>
        <dbReference type="SAM" id="MobiDB-lite"/>
    </source>
</evidence>
<dbReference type="InterPro" id="IPR014044">
    <property type="entry name" value="CAP_dom"/>
</dbReference>
<reference evidence="4" key="1">
    <citation type="submission" date="2021-02" db="EMBL/GenBank/DDBJ databases">
        <authorList>
            <person name="Dougan E. K."/>
            <person name="Rhodes N."/>
            <person name="Thang M."/>
            <person name="Chan C."/>
        </authorList>
    </citation>
    <scope>NUCLEOTIDE SEQUENCE</scope>
</reference>
<proteinExistence type="predicted"/>
<dbReference type="AlphaFoldDB" id="A0A813KWA2"/>
<dbReference type="Gene3D" id="3.40.33.10">
    <property type="entry name" value="CAP"/>
    <property type="match status" value="1"/>
</dbReference>
<dbReference type="PANTHER" id="PTHR31157:SF30">
    <property type="entry name" value="SCP DOMAIN-CONTAINING PROTEIN"/>
    <property type="match status" value="1"/>
</dbReference>
<feature type="compositionally biased region" description="Pro residues" evidence="1">
    <location>
        <begin position="110"/>
        <end position="119"/>
    </location>
</feature>
<dbReference type="Proteomes" id="UP000626109">
    <property type="component" value="Unassembled WGS sequence"/>
</dbReference>
<feature type="compositionally biased region" description="Basic and acidic residues" evidence="1">
    <location>
        <begin position="317"/>
        <end position="329"/>
    </location>
</feature>
<dbReference type="CDD" id="cd05379">
    <property type="entry name" value="CAP_bacterial"/>
    <property type="match status" value="1"/>
</dbReference>